<evidence type="ECO:0000313" key="2">
    <source>
        <dbReference type="EMBL" id="GEU91161.1"/>
    </source>
</evidence>
<keyword evidence="2" id="KW-0548">Nucleotidyltransferase</keyword>
<dbReference type="PANTHER" id="PTHR24559:SF444">
    <property type="entry name" value="REVERSE TRANSCRIPTASE DOMAIN-CONTAINING PROTEIN"/>
    <property type="match status" value="1"/>
</dbReference>
<dbReference type="EMBL" id="BKCJ010010344">
    <property type="protein sequence ID" value="GEU91161.1"/>
    <property type="molecule type" value="Genomic_DNA"/>
</dbReference>
<gene>
    <name evidence="2" type="ORF">Tci_063139</name>
</gene>
<dbReference type="InterPro" id="IPR053134">
    <property type="entry name" value="RNA-dir_DNA_polymerase"/>
</dbReference>
<dbReference type="GO" id="GO:0003964">
    <property type="term" value="F:RNA-directed DNA polymerase activity"/>
    <property type="evidence" value="ECO:0007669"/>
    <property type="project" value="UniProtKB-KW"/>
</dbReference>
<keyword evidence="2" id="KW-0808">Transferase</keyword>
<name>A0A6L2NXY0_TANCI</name>
<protein>
    <submittedName>
        <fullName evidence="2">Reverse transcriptase domain-containing protein</fullName>
    </submittedName>
</protein>
<feature type="region of interest" description="Disordered" evidence="1">
    <location>
        <begin position="40"/>
        <end position="72"/>
    </location>
</feature>
<proteinExistence type="predicted"/>
<feature type="region of interest" description="Disordered" evidence="1">
    <location>
        <begin position="1"/>
        <end position="25"/>
    </location>
</feature>
<organism evidence="2">
    <name type="scientific">Tanacetum cinerariifolium</name>
    <name type="common">Dalmatian daisy</name>
    <name type="synonym">Chrysanthemum cinerariifolium</name>
    <dbReference type="NCBI Taxonomy" id="118510"/>
    <lineage>
        <taxon>Eukaryota</taxon>
        <taxon>Viridiplantae</taxon>
        <taxon>Streptophyta</taxon>
        <taxon>Embryophyta</taxon>
        <taxon>Tracheophyta</taxon>
        <taxon>Spermatophyta</taxon>
        <taxon>Magnoliopsida</taxon>
        <taxon>eudicotyledons</taxon>
        <taxon>Gunneridae</taxon>
        <taxon>Pentapetalae</taxon>
        <taxon>asterids</taxon>
        <taxon>campanulids</taxon>
        <taxon>Asterales</taxon>
        <taxon>Asteraceae</taxon>
        <taxon>Asteroideae</taxon>
        <taxon>Anthemideae</taxon>
        <taxon>Anthemidinae</taxon>
        <taxon>Tanacetum</taxon>
    </lineage>
</organism>
<reference evidence="2" key="1">
    <citation type="journal article" date="2019" name="Sci. Rep.">
        <title>Draft genome of Tanacetum cinerariifolium, the natural source of mosquito coil.</title>
        <authorList>
            <person name="Yamashiro T."/>
            <person name="Shiraishi A."/>
            <person name="Satake H."/>
            <person name="Nakayama K."/>
        </authorList>
    </citation>
    <scope>NUCLEOTIDE SEQUENCE</scope>
</reference>
<evidence type="ECO:0000256" key="1">
    <source>
        <dbReference type="SAM" id="MobiDB-lite"/>
    </source>
</evidence>
<dbReference type="InterPro" id="IPR043502">
    <property type="entry name" value="DNA/RNA_pol_sf"/>
</dbReference>
<dbReference type="PANTHER" id="PTHR24559">
    <property type="entry name" value="TRANSPOSON TY3-I GAG-POL POLYPROTEIN"/>
    <property type="match status" value="1"/>
</dbReference>
<accession>A0A6L2NXY0</accession>
<dbReference type="Gene3D" id="3.10.10.10">
    <property type="entry name" value="HIV Type 1 Reverse Transcriptase, subunit A, domain 1"/>
    <property type="match status" value="2"/>
</dbReference>
<comment type="caution">
    <text evidence="2">The sequence shown here is derived from an EMBL/GenBank/DDBJ whole genome shotgun (WGS) entry which is preliminary data.</text>
</comment>
<dbReference type="SUPFAM" id="SSF56672">
    <property type="entry name" value="DNA/RNA polymerases"/>
    <property type="match status" value="2"/>
</dbReference>
<keyword evidence="2" id="KW-0695">RNA-directed DNA polymerase</keyword>
<dbReference type="AlphaFoldDB" id="A0A6L2NXY0"/>
<sequence length="678" mass="79420">MSESPEPRRNHSESPRKRDPERKTVFKRLEKGVFYRLEDKGKSMSAYSNDSRRRSYHSSRRDTKSYYQSSRSRETKFASKNIITKEHPHEGWKRCQKVKVAQEDIGSQNQRGKSRVLRMICPNHGPEDHLKIFQAVAKMERWAMPMWFHMFNSTLTRNAKVWFDDLPKESIDSYDDLKKAFLENYLQQKKYIKDGESTEDFVRRYKLECRDVKGAPECMKISGFMHEITNPELIKRLYDKIPKSIDEMMRVTMAFLRGEEWRLPEPTKVEAKAGQVHPPHKDTKRITLDKRKEVEHTTDECMYLKRQIEEMLKAGKLSHLIKELKQSNGKDQAKTTKKGEALGKDKPLAILMVQPWQKVAKQRITQTFSLESKISFSPLREEDGMEGPIIIEAEMEGHCVHRMYVNGGYLKSCINIALIDFARRKARSKENLSSSDYSLRNAKIPSDRRNGHITEQHDYSTRMYNGFRTRGSTLTEDGWKELCSLLRRNLDVFSWRPADMTGVPRHIAEHMLNIREGCLPVRQKKRGQAPERNEAIYEEVENLVDIGIMKEFHYHSWLSNPMMVKKHNDSWIMCVDFKDLNKACPKDGYLLPKIYWKVEFLCGLPPSREVEFRIDLIHEAMHVAKSPYRLAPTEIQELANQLKELQDKGFIRPSSSPWGALVLFVKKKDGSFRMCIDY</sequence>